<dbReference type="Pfam" id="PF05225">
    <property type="entry name" value="HTH_psq"/>
    <property type="match status" value="1"/>
</dbReference>
<feature type="domain" description="HTH psq-type" evidence="2">
    <location>
        <begin position="59"/>
        <end position="92"/>
    </location>
</feature>
<name>A0AAV4HZM0_9GAST</name>
<evidence type="ECO:0000256" key="1">
    <source>
        <dbReference type="SAM" id="MobiDB-lite"/>
    </source>
</evidence>
<protein>
    <submittedName>
        <fullName evidence="3">Tigger transposable element-derived protein 6-like protein</fullName>
    </submittedName>
</protein>
<dbReference type="SUPFAM" id="SSF46689">
    <property type="entry name" value="Homeodomain-like"/>
    <property type="match status" value="1"/>
</dbReference>
<comment type="caution">
    <text evidence="3">The sequence shown here is derived from an EMBL/GenBank/DDBJ whole genome shotgun (WGS) entry which is preliminary data.</text>
</comment>
<evidence type="ECO:0000313" key="3">
    <source>
        <dbReference type="EMBL" id="GFS02692.1"/>
    </source>
</evidence>
<dbReference type="AlphaFoldDB" id="A0AAV4HZM0"/>
<dbReference type="Proteomes" id="UP000762676">
    <property type="component" value="Unassembled WGS sequence"/>
</dbReference>
<dbReference type="EMBL" id="BMAT01002244">
    <property type="protein sequence ID" value="GFS02692.1"/>
    <property type="molecule type" value="Genomic_DNA"/>
</dbReference>
<dbReference type="Gene3D" id="1.10.10.60">
    <property type="entry name" value="Homeodomain-like"/>
    <property type="match status" value="1"/>
</dbReference>
<accession>A0AAV4HZM0</accession>
<evidence type="ECO:0000259" key="2">
    <source>
        <dbReference type="Pfam" id="PF05225"/>
    </source>
</evidence>
<keyword evidence="4" id="KW-1185">Reference proteome</keyword>
<dbReference type="GO" id="GO:0003677">
    <property type="term" value="F:DNA binding"/>
    <property type="evidence" value="ECO:0007669"/>
    <property type="project" value="InterPro"/>
</dbReference>
<dbReference type="InterPro" id="IPR007889">
    <property type="entry name" value="HTH_Psq"/>
</dbReference>
<feature type="compositionally biased region" description="Basic residues" evidence="1">
    <location>
        <begin position="1"/>
        <end position="13"/>
    </location>
</feature>
<gene>
    <name evidence="3" type="ORF">ElyMa_001129800</name>
</gene>
<organism evidence="3 4">
    <name type="scientific">Elysia marginata</name>
    <dbReference type="NCBI Taxonomy" id="1093978"/>
    <lineage>
        <taxon>Eukaryota</taxon>
        <taxon>Metazoa</taxon>
        <taxon>Spiralia</taxon>
        <taxon>Lophotrochozoa</taxon>
        <taxon>Mollusca</taxon>
        <taxon>Gastropoda</taxon>
        <taxon>Heterobranchia</taxon>
        <taxon>Euthyneura</taxon>
        <taxon>Panpulmonata</taxon>
        <taxon>Sacoglossa</taxon>
        <taxon>Placobranchoidea</taxon>
        <taxon>Plakobranchidae</taxon>
        <taxon>Elysia</taxon>
    </lineage>
</organism>
<reference evidence="3 4" key="1">
    <citation type="journal article" date="2021" name="Elife">
        <title>Chloroplast acquisition without the gene transfer in kleptoplastic sea slugs, Plakobranchus ocellatus.</title>
        <authorList>
            <person name="Maeda T."/>
            <person name="Takahashi S."/>
            <person name="Yoshida T."/>
            <person name="Shimamura S."/>
            <person name="Takaki Y."/>
            <person name="Nagai Y."/>
            <person name="Toyoda A."/>
            <person name="Suzuki Y."/>
            <person name="Arimoto A."/>
            <person name="Ishii H."/>
            <person name="Satoh N."/>
            <person name="Nishiyama T."/>
            <person name="Hasebe M."/>
            <person name="Maruyama T."/>
            <person name="Minagawa J."/>
            <person name="Obokata J."/>
            <person name="Shigenobu S."/>
        </authorList>
    </citation>
    <scope>NUCLEOTIDE SEQUENCE [LARGE SCALE GENOMIC DNA]</scope>
</reference>
<evidence type="ECO:0000313" key="4">
    <source>
        <dbReference type="Proteomes" id="UP000762676"/>
    </source>
</evidence>
<feature type="compositionally biased region" description="Basic and acidic residues" evidence="1">
    <location>
        <begin position="14"/>
        <end position="41"/>
    </location>
</feature>
<proteinExistence type="predicted"/>
<sequence length="172" mass="19953">MVTEKKQKKAVKQKKVDATEKKKKDQAKPEKEAKKKEGENKLRMRRKEISRKKKKRTVEAVDLVRSKAISLNEASRSFGIPLSTLGDKVRRRRSIKARSKFLLTNEEEAYLVDWGILYAECLLGRTGDDLKNEVKEILELRGDEGRRGDDLPGKDWVLSLWKRHPELSIRTP</sequence>
<dbReference type="InterPro" id="IPR009057">
    <property type="entry name" value="Homeodomain-like_sf"/>
</dbReference>
<feature type="region of interest" description="Disordered" evidence="1">
    <location>
        <begin position="1"/>
        <end position="41"/>
    </location>
</feature>